<dbReference type="InterPro" id="IPR019257">
    <property type="entry name" value="MeTrfase_dom"/>
</dbReference>
<evidence type="ECO:0000259" key="3">
    <source>
        <dbReference type="Pfam" id="PF10017"/>
    </source>
</evidence>
<comment type="caution">
    <text evidence="4">The sequence shown here is derived from an EMBL/GenBank/DDBJ whole genome shotgun (WGS) entry which is preliminary data.</text>
</comment>
<name>A0A6M1SWD6_9BACT</name>
<dbReference type="Pfam" id="PF10017">
    <property type="entry name" value="Methyltransf_33"/>
    <property type="match status" value="1"/>
</dbReference>
<protein>
    <submittedName>
        <fullName evidence="4">L-histidine N(Alpha)-methyltransferase</fullName>
        <ecNumber evidence="4">2.1.1.44</ecNumber>
    </submittedName>
</protein>
<dbReference type="Gene3D" id="3.40.50.150">
    <property type="entry name" value="Vaccinia Virus protein VP39"/>
    <property type="match status" value="1"/>
</dbReference>
<dbReference type="PIRSF" id="PIRSF018005">
    <property type="entry name" value="UCP018005"/>
    <property type="match status" value="1"/>
</dbReference>
<dbReference type="AlphaFoldDB" id="A0A6M1SWD6"/>
<keyword evidence="5" id="KW-1185">Reference proteome</keyword>
<feature type="domain" description="Histidine-specific methyltransferase SAM-dependent" evidence="3">
    <location>
        <begin position="3"/>
        <end position="300"/>
    </location>
</feature>
<dbReference type="NCBIfam" id="TIGR03438">
    <property type="entry name" value="egtD_ergothio"/>
    <property type="match status" value="1"/>
</dbReference>
<organism evidence="4 5">
    <name type="scientific">Halalkalibaculum roseum</name>
    <dbReference type="NCBI Taxonomy" id="2709311"/>
    <lineage>
        <taxon>Bacteria</taxon>
        <taxon>Pseudomonadati</taxon>
        <taxon>Balneolota</taxon>
        <taxon>Balneolia</taxon>
        <taxon>Balneolales</taxon>
        <taxon>Balneolaceae</taxon>
        <taxon>Halalkalibaculum</taxon>
    </lineage>
</organism>
<dbReference type="SUPFAM" id="SSF53335">
    <property type="entry name" value="S-adenosyl-L-methionine-dependent methyltransferases"/>
    <property type="match status" value="1"/>
</dbReference>
<accession>A0A6M1SWD6</accession>
<evidence type="ECO:0000313" key="4">
    <source>
        <dbReference type="EMBL" id="NGP75334.1"/>
    </source>
</evidence>
<evidence type="ECO:0000256" key="1">
    <source>
        <dbReference type="ARBA" id="ARBA00022603"/>
    </source>
</evidence>
<dbReference type="InterPro" id="IPR051128">
    <property type="entry name" value="EgtD_Methyltrsf_superfamily"/>
</dbReference>
<dbReference type="InterPro" id="IPR035094">
    <property type="entry name" value="EgtD"/>
</dbReference>
<dbReference type="EMBL" id="JAALLT010000001">
    <property type="protein sequence ID" value="NGP75334.1"/>
    <property type="molecule type" value="Genomic_DNA"/>
</dbReference>
<dbReference type="PANTHER" id="PTHR43397:SF1">
    <property type="entry name" value="ERGOTHIONEINE BIOSYNTHESIS PROTEIN 1"/>
    <property type="match status" value="1"/>
</dbReference>
<dbReference type="EC" id="2.1.1.44" evidence="4"/>
<sequence>MFEEVIEGLRRPQKMIPSKFFYDERGSELFDEITRLDEYYPTRTETRILEENIEEIAGAVGEQSVIVELGSGNSTKTRLLLDHMADISAYVPVDISEEYLMKTVRMLKKEYPDLSIKPVCADYTKPFQIPPIAKPFEYYVIFYPGSTIGNFRPEKARLFLKTISKLLVPGGGMLIGVDLKKDRETLEAAYNDSRCVTAEFNLNMLVRMNRELNADFDVDEFEHLAFYNEEKGRIEMHLVSRQKQEVHLQDEVISIDEGETIHTENSYKYSLEEFRELVKEWFEVQKVWTDEKELFSMQYLVKK</sequence>
<evidence type="ECO:0000256" key="2">
    <source>
        <dbReference type="ARBA" id="ARBA00022679"/>
    </source>
</evidence>
<proteinExistence type="predicted"/>
<dbReference type="PANTHER" id="PTHR43397">
    <property type="entry name" value="ERGOTHIONEINE BIOSYNTHESIS PROTEIN 1"/>
    <property type="match status" value="1"/>
</dbReference>
<dbReference type="GO" id="GO:0032259">
    <property type="term" value="P:methylation"/>
    <property type="evidence" value="ECO:0007669"/>
    <property type="project" value="UniProtKB-KW"/>
</dbReference>
<dbReference type="GO" id="GO:0052706">
    <property type="term" value="F:L-histidine N(alpha)-methyltransferase activity"/>
    <property type="evidence" value="ECO:0007669"/>
    <property type="project" value="UniProtKB-EC"/>
</dbReference>
<keyword evidence="1 4" id="KW-0489">Methyltransferase</keyword>
<dbReference type="InterPro" id="IPR017804">
    <property type="entry name" value="MeTrfase_EgtD-like"/>
</dbReference>
<dbReference type="Proteomes" id="UP000473278">
    <property type="component" value="Unassembled WGS sequence"/>
</dbReference>
<dbReference type="InterPro" id="IPR029063">
    <property type="entry name" value="SAM-dependent_MTases_sf"/>
</dbReference>
<reference evidence="4 5" key="1">
    <citation type="submission" date="2020-02" db="EMBL/GenBank/DDBJ databases">
        <title>Balneolaceae bacterium YR4-1, complete genome.</title>
        <authorList>
            <person name="Li Y."/>
            <person name="Wu S."/>
        </authorList>
    </citation>
    <scope>NUCLEOTIDE SEQUENCE [LARGE SCALE GENOMIC DNA]</scope>
    <source>
        <strain evidence="4 5">YR4-1</strain>
    </source>
</reference>
<evidence type="ECO:0000313" key="5">
    <source>
        <dbReference type="Proteomes" id="UP000473278"/>
    </source>
</evidence>
<gene>
    <name evidence="4" type="primary">egtD</name>
    <name evidence="4" type="ORF">G3570_01725</name>
</gene>
<keyword evidence="2 4" id="KW-0808">Transferase</keyword>
<dbReference type="CDD" id="cd02440">
    <property type="entry name" value="AdoMet_MTases"/>
    <property type="match status" value="1"/>
</dbReference>